<feature type="domain" description="PAC" evidence="7">
    <location>
        <begin position="92"/>
        <end position="145"/>
    </location>
</feature>
<dbReference type="PROSITE" id="PS50113">
    <property type="entry name" value="PAC"/>
    <property type="match status" value="1"/>
</dbReference>
<organism evidence="8 9">
    <name type="scientific">Siphonobacter curvatus</name>
    <dbReference type="NCBI Taxonomy" id="2094562"/>
    <lineage>
        <taxon>Bacteria</taxon>
        <taxon>Pseudomonadati</taxon>
        <taxon>Bacteroidota</taxon>
        <taxon>Cytophagia</taxon>
        <taxon>Cytophagales</taxon>
        <taxon>Cytophagaceae</taxon>
        <taxon>Siphonobacter</taxon>
    </lineage>
</organism>
<keyword evidence="3" id="KW-0597">Phosphoprotein</keyword>
<feature type="domain" description="PAS" evidence="6">
    <location>
        <begin position="16"/>
        <end position="87"/>
    </location>
</feature>
<dbReference type="SMART" id="SM00091">
    <property type="entry name" value="PAS"/>
    <property type="match status" value="2"/>
</dbReference>
<dbReference type="InterPro" id="IPR035965">
    <property type="entry name" value="PAS-like_dom_sf"/>
</dbReference>
<reference evidence="9" key="1">
    <citation type="submission" date="2018-02" db="EMBL/GenBank/DDBJ databases">
        <title>Genome sequencing of Solimonas sp. HR-BB.</title>
        <authorList>
            <person name="Lee Y."/>
            <person name="Jeon C.O."/>
        </authorList>
    </citation>
    <scope>NUCLEOTIDE SEQUENCE [LARGE SCALE GENOMIC DNA]</scope>
    <source>
        <strain evidence="9">HR-U</strain>
    </source>
</reference>
<evidence type="ECO:0000313" key="8">
    <source>
        <dbReference type="EMBL" id="PQA59416.1"/>
    </source>
</evidence>
<dbReference type="Gene3D" id="3.30.450.20">
    <property type="entry name" value="PAS domain"/>
    <property type="match status" value="2"/>
</dbReference>
<dbReference type="InterPro" id="IPR000700">
    <property type="entry name" value="PAS-assoc_C"/>
</dbReference>
<comment type="catalytic activity">
    <reaction evidence="1">
        <text>ATP + protein L-histidine = ADP + protein N-phospho-L-histidine.</text>
        <dbReference type="EC" id="2.7.13.3"/>
    </reaction>
</comment>
<accession>A0A2S7IP31</accession>
<evidence type="ECO:0000256" key="4">
    <source>
        <dbReference type="ARBA" id="ARBA00022679"/>
    </source>
</evidence>
<evidence type="ECO:0000256" key="1">
    <source>
        <dbReference type="ARBA" id="ARBA00000085"/>
    </source>
</evidence>
<keyword evidence="4" id="KW-0808">Transferase</keyword>
<dbReference type="OrthoDB" id="9766459at2"/>
<evidence type="ECO:0000256" key="2">
    <source>
        <dbReference type="ARBA" id="ARBA00012438"/>
    </source>
</evidence>
<keyword evidence="5" id="KW-0418">Kinase</keyword>
<dbReference type="PANTHER" id="PTHR43304:SF1">
    <property type="entry name" value="PAC DOMAIN-CONTAINING PROTEIN"/>
    <property type="match status" value="1"/>
</dbReference>
<dbReference type="InterPro" id="IPR052162">
    <property type="entry name" value="Sensor_kinase/Photoreceptor"/>
</dbReference>
<dbReference type="GO" id="GO:0004673">
    <property type="term" value="F:protein histidine kinase activity"/>
    <property type="evidence" value="ECO:0007669"/>
    <property type="project" value="UniProtKB-EC"/>
</dbReference>
<dbReference type="Gene3D" id="2.10.70.100">
    <property type="match status" value="1"/>
</dbReference>
<proteinExistence type="predicted"/>
<name>A0A2S7IP31_9BACT</name>
<gene>
    <name evidence="8" type="ORF">C5O19_07125</name>
</gene>
<dbReference type="RefSeq" id="WP_104710892.1">
    <property type="nucleotide sequence ID" value="NZ_PTRA01000001.1"/>
</dbReference>
<dbReference type="AlphaFoldDB" id="A0A2S7IP31"/>
<dbReference type="Pfam" id="PF08447">
    <property type="entry name" value="PAS_3"/>
    <property type="match status" value="1"/>
</dbReference>
<dbReference type="CDD" id="cd00130">
    <property type="entry name" value="PAS"/>
    <property type="match status" value="2"/>
</dbReference>
<keyword evidence="9" id="KW-1185">Reference proteome</keyword>
<dbReference type="PROSITE" id="PS50112">
    <property type="entry name" value="PAS"/>
    <property type="match status" value="1"/>
</dbReference>
<dbReference type="InterPro" id="IPR000014">
    <property type="entry name" value="PAS"/>
</dbReference>
<dbReference type="InterPro" id="IPR013656">
    <property type="entry name" value="PAS_4"/>
</dbReference>
<dbReference type="SMART" id="SM00086">
    <property type="entry name" value="PAC"/>
    <property type="match status" value="2"/>
</dbReference>
<dbReference type="Proteomes" id="UP000239590">
    <property type="component" value="Unassembled WGS sequence"/>
</dbReference>
<dbReference type="NCBIfam" id="TIGR00229">
    <property type="entry name" value="sensory_box"/>
    <property type="match status" value="2"/>
</dbReference>
<evidence type="ECO:0000256" key="3">
    <source>
        <dbReference type="ARBA" id="ARBA00022553"/>
    </source>
</evidence>
<dbReference type="InterPro" id="IPR001610">
    <property type="entry name" value="PAC"/>
</dbReference>
<evidence type="ECO:0000259" key="6">
    <source>
        <dbReference type="PROSITE" id="PS50112"/>
    </source>
</evidence>
<dbReference type="SUPFAM" id="SSF55785">
    <property type="entry name" value="PYP-like sensor domain (PAS domain)"/>
    <property type="match status" value="2"/>
</dbReference>
<dbReference type="EMBL" id="PTRA01000001">
    <property type="protein sequence ID" value="PQA59416.1"/>
    <property type="molecule type" value="Genomic_DNA"/>
</dbReference>
<protein>
    <recommendedName>
        <fullName evidence="2">histidine kinase</fullName>
        <ecNumber evidence="2">2.7.13.3</ecNumber>
    </recommendedName>
</protein>
<dbReference type="InterPro" id="IPR013655">
    <property type="entry name" value="PAS_fold_3"/>
</dbReference>
<dbReference type="PANTHER" id="PTHR43304">
    <property type="entry name" value="PHYTOCHROME-LIKE PROTEIN CPH1"/>
    <property type="match status" value="1"/>
</dbReference>
<evidence type="ECO:0000313" key="9">
    <source>
        <dbReference type="Proteomes" id="UP000239590"/>
    </source>
</evidence>
<sequence>MSSDPSFPSRKSRFSDLERLSFALQAAQVGTWDMDLERKQVWWDERCRELYGFVREVEVPYEIVLEYTHPDDQSRVDQAITWALNPKSLGDYDIEFRTIGGEDYKLRWVHAKGQAFFDEHGNAYRFSGIIQDITSLVLAWQELESNRRHWSTIVENSPAPTAVLAGRELTIETINKSMLQILGKEASIIGQPLLDAVPEFTDQPFMAILQDVFHTGNAYHTSEGNVYIKVGDRLQEFWFSYSYTPLFNQKGRVVSIVCTAIDITALIEIRRQIATQQPG</sequence>
<evidence type="ECO:0000256" key="5">
    <source>
        <dbReference type="ARBA" id="ARBA00022777"/>
    </source>
</evidence>
<comment type="caution">
    <text evidence="8">The sequence shown here is derived from an EMBL/GenBank/DDBJ whole genome shotgun (WGS) entry which is preliminary data.</text>
</comment>
<dbReference type="Pfam" id="PF08448">
    <property type="entry name" value="PAS_4"/>
    <property type="match status" value="1"/>
</dbReference>
<dbReference type="EC" id="2.7.13.3" evidence="2"/>
<evidence type="ECO:0000259" key="7">
    <source>
        <dbReference type="PROSITE" id="PS50113"/>
    </source>
</evidence>